<keyword evidence="1" id="KW-0472">Membrane</keyword>
<dbReference type="AlphaFoldDB" id="A0A7D3XAF6"/>
<dbReference type="RefSeq" id="WP_173212710.1">
    <property type="nucleotide sequence ID" value="NZ_CP053921.1"/>
</dbReference>
<dbReference type="EMBL" id="CP053921">
    <property type="protein sequence ID" value="QKG70560.1"/>
    <property type="molecule type" value="Genomic_DNA"/>
</dbReference>
<evidence type="ECO:0000313" key="2">
    <source>
        <dbReference type="EMBL" id="QKG70560.1"/>
    </source>
</evidence>
<keyword evidence="1" id="KW-0812">Transmembrane</keyword>
<keyword evidence="1" id="KW-1133">Transmembrane helix</keyword>
<dbReference type="Proteomes" id="UP000504693">
    <property type="component" value="Chromosome"/>
</dbReference>
<feature type="transmembrane region" description="Helical" evidence="1">
    <location>
        <begin position="61"/>
        <end position="84"/>
    </location>
</feature>
<proteinExistence type="predicted"/>
<sequence length="176" mass="19068">MDGYDDIGANKQLALLQREVAMGTKKVVMDEMSHAARWIMASVLAINSGGLIAAINRIEALGFWSTMAVIAFYAGVALALKMGWRQISLNQRMLAPHSRFIAVWESAAIDGQIDGRKLEEVRDEIIAVGTQGIAASTLGRWSFALFTLGLLCLALSTPETAEMKQQEQVVAKVGDS</sequence>
<evidence type="ECO:0008006" key="4">
    <source>
        <dbReference type="Google" id="ProtNLM"/>
    </source>
</evidence>
<evidence type="ECO:0000313" key="3">
    <source>
        <dbReference type="Proteomes" id="UP000504693"/>
    </source>
</evidence>
<protein>
    <recommendedName>
        <fullName evidence="4">SLATT domain-containing protein</fullName>
    </recommendedName>
</protein>
<accession>A0A7D3XAF6</accession>
<dbReference type="KEGG" id="emv:HQR01_03805"/>
<reference evidence="2 3" key="1">
    <citation type="submission" date="2020-05" db="EMBL/GenBank/DDBJ databases">
        <title>Erythrobacter mangrovi sp. nov., isolated from rhizosphere soil of mangrove plant (Kandelia candel).</title>
        <authorList>
            <person name="Ye Y.H."/>
        </authorList>
    </citation>
    <scope>NUCLEOTIDE SEQUENCE [LARGE SCALE GENOMIC DNA]</scope>
    <source>
        <strain evidence="2 3">EB310</strain>
    </source>
</reference>
<name>A0A7D3XAF6_9SPHN</name>
<organism evidence="2 3">
    <name type="scientific">Erythrobacter mangrovi</name>
    <dbReference type="NCBI Taxonomy" id="2739433"/>
    <lineage>
        <taxon>Bacteria</taxon>
        <taxon>Pseudomonadati</taxon>
        <taxon>Pseudomonadota</taxon>
        <taxon>Alphaproteobacteria</taxon>
        <taxon>Sphingomonadales</taxon>
        <taxon>Erythrobacteraceae</taxon>
        <taxon>Erythrobacter/Porphyrobacter group</taxon>
        <taxon>Erythrobacter</taxon>
    </lineage>
</organism>
<gene>
    <name evidence="2" type="ORF">HQR01_03805</name>
</gene>
<keyword evidence="3" id="KW-1185">Reference proteome</keyword>
<evidence type="ECO:0000256" key="1">
    <source>
        <dbReference type="SAM" id="Phobius"/>
    </source>
</evidence>
<feature type="transmembrane region" description="Helical" evidence="1">
    <location>
        <begin position="35"/>
        <end position="55"/>
    </location>
</feature>